<evidence type="ECO:0000259" key="4">
    <source>
        <dbReference type="PROSITE" id="PS50004"/>
    </source>
</evidence>
<proteinExistence type="predicted"/>
<dbReference type="SUPFAM" id="SSF49562">
    <property type="entry name" value="C2 domain (Calcium/lipid-binding domain, CaLB)"/>
    <property type="match status" value="1"/>
</dbReference>
<evidence type="ECO:0000313" key="6">
    <source>
        <dbReference type="Proteomes" id="UP001605036"/>
    </source>
</evidence>
<dbReference type="PANTHER" id="PTHR46502:SF2">
    <property type="entry name" value="16 KDA PHLOEM PROTEIN 2"/>
    <property type="match status" value="1"/>
</dbReference>
<dbReference type="GO" id="GO:0046872">
    <property type="term" value="F:metal ion binding"/>
    <property type="evidence" value="ECO:0007669"/>
    <property type="project" value="UniProtKB-KW"/>
</dbReference>
<evidence type="ECO:0000256" key="2">
    <source>
        <dbReference type="ARBA" id="ARBA00022837"/>
    </source>
</evidence>
<dbReference type="EMBL" id="JBHFFA010000006">
    <property type="protein sequence ID" value="KAL2620448.1"/>
    <property type="molecule type" value="Genomic_DNA"/>
</dbReference>
<dbReference type="Proteomes" id="UP001605036">
    <property type="component" value="Unassembled WGS sequence"/>
</dbReference>
<organism evidence="5 6">
    <name type="scientific">Riccia fluitans</name>
    <dbReference type="NCBI Taxonomy" id="41844"/>
    <lineage>
        <taxon>Eukaryota</taxon>
        <taxon>Viridiplantae</taxon>
        <taxon>Streptophyta</taxon>
        <taxon>Embryophyta</taxon>
        <taxon>Marchantiophyta</taxon>
        <taxon>Marchantiopsida</taxon>
        <taxon>Marchantiidae</taxon>
        <taxon>Marchantiales</taxon>
        <taxon>Ricciaceae</taxon>
        <taxon>Riccia</taxon>
    </lineage>
</organism>
<evidence type="ECO:0000256" key="1">
    <source>
        <dbReference type="ARBA" id="ARBA00022723"/>
    </source>
</evidence>
<comment type="caution">
    <text evidence="5">The sequence shown here is derived from an EMBL/GenBank/DDBJ whole genome shotgun (WGS) entry which is preliminary data.</text>
</comment>
<reference evidence="5 6" key="1">
    <citation type="submission" date="2024-09" db="EMBL/GenBank/DDBJ databases">
        <title>Chromosome-scale assembly of Riccia fluitans.</title>
        <authorList>
            <person name="Paukszto L."/>
            <person name="Sawicki J."/>
            <person name="Karawczyk K."/>
            <person name="Piernik-Szablinska J."/>
            <person name="Szczecinska M."/>
            <person name="Mazdziarz M."/>
        </authorList>
    </citation>
    <scope>NUCLEOTIDE SEQUENCE [LARGE SCALE GENOMIC DNA]</scope>
    <source>
        <strain evidence="5">Rf_01</strain>
        <tissue evidence="5">Aerial parts of the thallus</tissue>
    </source>
</reference>
<dbReference type="AlphaFoldDB" id="A0ABD1Y189"/>
<accession>A0ABD1Y189</accession>
<feature type="region of interest" description="Disordered" evidence="3">
    <location>
        <begin position="38"/>
        <end position="65"/>
    </location>
</feature>
<keyword evidence="2" id="KW-0106">Calcium</keyword>
<dbReference type="Pfam" id="PF00168">
    <property type="entry name" value="C2"/>
    <property type="match status" value="1"/>
</dbReference>
<feature type="domain" description="C2" evidence="4">
    <location>
        <begin position="160"/>
        <end position="287"/>
    </location>
</feature>
<protein>
    <recommendedName>
        <fullName evidence="4">C2 domain-containing protein</fullName>
    </recommendedName>
</protein>
<dbReference type="SMART" id="SM00239">
    <property type="entry name" value="C2"/>
    <property type="match status" value="1"/>
</dbReference>
<evidence type="ECO:0000256" key="3">
    <source>
        <dbReference type="SAM" id="MobiDB-lite"/>
    </source>
</evidence>
<dbReference type="Gene3D" id="2.60.40.150">
    <property type="entry name" value="C2 domain"/>
    <property type="match status" value="1"/>
</dbReference>
<keyword evidence="1" id="KW-0479">Metal-binding</keyword>
<sequence>MGRNKYKLFASTIAEPSYAVINDDLILQEQEAYRHCNKEPMDLDMDDQDTYGNKKDEEDYHDDDQDPYQETIAKEEAQQEKDIFRTNKEIELQLEKDPYRDIIRELGEKQSQDRGSHDPCNKRHEDKHRNEIDLSSYRNKKKAKLDEGSYMFVTPNGHGRTGTSSVVGQLGECTRGVMQMEVHMASGIKGSYLLGQVKTSPYVTVKYGHDKKELRSSVDRVGGPCPAWNETFFYNVMNPAHRPPLLHIEIWDQLVARKDKLLGRVSLDNVLEYVCKNPSMCTQHMWLPVFRHRKKDHSVRERGKLLVRFWFESKDATYFGDARWREDHTYSRNKEKKSIDMTDTGIVPKYRVLPNILVEQYMGTVIRLDVSDLQ</sequence>
<dbReference type="PANTHER" id="PTHR46502">
    <property type="entry name" value="C2 DOMAIN-CONTAINING"/>
    <property type="match status" value="1"/>
</dbReference>
<evidence type="ECO:0000313" key="5">
    <source>
        <dbReference type="EMBL" id="KAL2620448.1"/>
    </source>
</evidence>
<dbReference type="CDD" id="cd00030">
    <property type="entry name" value="C2"/>
    <property type="match status" value="1"/>
</dbReference>
<name>A0ABD1Y189_9MARC</name>
<dbReference type="InterPro" id="IPR035892">
    <property type="entry name" value="C2_domain_sf"/>
</dbReference>
<keyword evidence="6" id="KW-1185">Reference proteome</keyword>
<dbReference type="PROSITE" id="PS50004">
    <property type="entry name" value="C2"/>
    <property type="match status" value="1"/>
</dbReference>
<feature type="region of interest" description="Disordered" evidence="3">
    <location>
        <begin position="106"/>
        <end position="131"/>
    </location>
</feature>
<gene>
    <name evidence="5" type="ORF">R1flu_000653</name>
</gene>
<dbReference type="InterPro" id="IPR000008">
    <property type="entry name" value="C2_dom"/>
</dbReference>